<dbReference type="Proteomes" id="UP000008388">
    <property type="component" value="Segment"/>
</dbReference>
<dbReference type="GeneID" id="26643812"/>
<dbReference type="KEGG" id="vg:26643812"/>
<keyword evidence="2" id="KW-1185">Reference proteome</keyword>
<proteinExistence type="predicted"/>
<reference evidence="1 2" key="1">
    <citation type="journal article" date="2011" name="Microbiology">
        <title>The Pseudomonas aeruginosa generalized transducing phage phiPA3 is a new member of the phiKZ-like group of 'jumbo' phages, and infects model laboratory strains and clinical isolates from cystic fibrosis patients.</title>
        <authorList>
            <person name="Monson R."/>
            <person name="Foulds I."/>
            <person name="Foweraker J."/>
            <person name="Welch M."/>
            <person name="Salmond G.P."/>
        </authorList>
    </citation>
    <scope>NUCLEOTIDE SEQUENCE [LARGE SCALE GENOMIC DNA]</scope>
</reference>
<accession>F8SJC0</accession>
<organism evidence="1 2">
    <name type="scientific">Pseudomonas phage PhiPA3</name>
    <name type="common">Pseudomonas aeruginosa phage PhiPA3</name>
    <dbReference type="NCBI Taxonomy" id="998086"/>
    <lineage>
        <taxon>Viruses</taxon>
        <taxon>Duplodnaviria</taxon>
        <taxon>Heunggongvirae</taxon>
        <taxon>Uroviricota</taxon>
        <taxon>Caudoviricetes</taxon>
        <taxon>Chimalliviridae</taxon>
        <taxon>Miltoncavirus</taxon>
        <taxon>Miltoncavirus PhiPA3</taxon>
    </lineage>
</organism>
<dbReference type="EMBL" id="HQ630627">
    <property type="protein sequence ID" value="AEH03707.1"/>
    <property type="molecule type" value="Genomic_DNA"/>
</dbReference>
<evidence type="ECO:0000313" key="2">
    <source>
        <dbReference type="Proteomes" id="UP000008388"/>
    </source>
</evidence>
<protein>
    <submittedName>
        <fullName evidence="1">Uncharacterized protein 284</fullName>
    </submittedName>
</protein>
<dbReference type="RefSeq" id="YP_009217363.1">
    <property type="nucleotide sequence ID" value="NC_028999.1"/>
</dbReference>
<gene>
    <name evidence="1" type="primary">284</name>
</gene>
<sequence length="127" mass="14551">MRYETWINAYLAAIETLRKRHGLRAYYDKPLVEPYYELEFKMFSKPDEPPAYLVAFMYEGQRIQLLVFENDSGIQGQLYSLAAELGVAIDFDRDPFGADTVLVNTLGPFVKLIHHLVLDGYGGRNAL</sequence>
<organismHost>
    <name type="scientific">Pseudomonas aeruginosa</name>
    <dbReference type="NCBI Taxonomy" id="287"/>
</organismHost>
<name>F8SJC0_BPPA3</name>
<evidence type="ECO:0000313" key="1">
    <source>
        <dbReference type="EMBL" id="AEH03707.1"/>
    </source>
</evidence>